<evidence type="ECO:0000313" key="1">
    <source>
        <dbReference type="EMBL" id="KKK55386.1"/>
    </source>
</evidence>
<protein>
    <submittedName>
        <fullName evidence="1">Uncharacterized protein</fullName>
    </submittedName>
</protein>
<organism evidence="1">
    <name type="scientific">marine sediment metagenome</name>
    <dbReference type="NCBI Taxonomy" id="412755"/>
    <lineage>
        <taxon>unclassified sequences</taxon>
        <taxon>metagenomes</taxon>
        <taxon>ecological metagenomes</taxon>
    </lineage>
</organism>
<sequence length="63" mass="7715">MNKLWIEHSHNSAECCRDEFFDDGVVDLRRFEYLDTMGLFETSWMIYEDHEDQRSEYGYPNNE</sequence>
<proteinExistence type="predicted"/>
<accession>A0A0F8Z5Q0</accession>
<dbReference type="EMBL" id="LAZR01065514">
    <property type="protein sequence ID" value="KKK55386.1"/>
    <property type="molecule type" value="Genomic_DNA"/>
</dbReference>
<comment type="caution">
    <text evidence="1">The sequence shown here is derived from an EMBL/GenBank/DDBJ whole genome shotgun (WGS) entry which is preliminary data.</text>
</comment>
<name>A0A0F8Z5Q0_9ZZZZ</name>
<gene>
    <name evidence="1" type="ORF">LCGC14_3075070</name>
</gene>
<dbReference type="AlphaFoldDB" id="A0A0F8Z5Q0"/>
<reference evidence="1" key="1">
    <citation type="journal article" date="2015" name="Nature">
        <title>Complex archaea that bridge the gap between prokaryotes and eukaryotes.</title>
        <authorList>
            <person name="Spang A."/>
            <person name="Saw J.H."/>
            <person name="Jorgensen S.L."/>
            <person name="Zaremba-Niedzwiedzka K."/>
            <person name="Martijn J."/>
            <person name="Lind A.E."/>
            <person name="van Eijk R."/>
            <person name="Schleper C."/>
            <person name="Guy L."/>
            <person name="Ettema T.J."/>
        </authorList>
    </citation>
    <scope>NUCLEOTIDE SEQUENCE</scope>
</reference>